<organism evidence="9 10">
    <name type="scientific">Candidatus Lokiarchaeum ossiferum</name>
    <dbReference type="NCBI Taxonomy" id="2951803"/>
    <lineage>
        <taxon>Archaea</taxon>
        <taxon>Promethearchaeati</taxon>
        <taxon>Promethearchaeota</taxon>
        <taxon>Promethearchaeia</taxon>
        <taxon>Promethearchaeales</taxon>
        <taxon>Promethearchaeaceae</taxon>
        <taxon>Candidatus Lokiarchaeum</taxon>
    </lineage>
</organism>
<dbReference type="EMBL" id="CP104013">
    <property type="protein sequence ID" value="UYP44593.1"/>
    <property type="molecule type" value="Genomic_DNA"/>
</dbReference>
<keyword evidence="1" id="KW-0597">Phosphoprotein</keyword>
<evidence type="ECO:0000313" key="9">
    <source>
        <dbReference type="EMBL" id="UYP44593.1"/>
    </source>
</evidence>
<dbReference type="SMART" id="SM00387">
    <property type="entry name" value="HATPase_c"/>
    <property type="match status" value="1"/>
</dbReference>
<dbReference type="CDD" id="cd00082">
    <property type="entry name" value="HisKA"/>
    <property type="match status" value="1"/>
</dbReference>
<evidence type="ECO:0000256" key="2">
    <source>
        <dbReference type="ARBA" id="ARBA00022679"/>
    </source>
</evidence>
<keyword evidence="2 9" id="KW-0808">Transferase</keyword>
<evidence type="ECO:0000256" key="3">
    <source>
        <dbReference type="ARBA" id="ARBA00022741"/>
    </source>
</evidence>
<protein>
    <submittedName>
        <fullName evidence="9">Adaptive-response sensory-kinase SasA</fullName>
        <ecNumber evidence="9">2.7.-.-</ecNumber>
    </submittedName>
</protein>
<dbReference type="GO" id="GO:0016740">
    <property type="term" value="F:transferase activity"/>
    <property type="evidence" value="ECO:0007669"/>
    <property type="project" value="UniProtKB-KW"/>
</dbReference>
<evidence type="ECO:0000256" key="5">
    <source>
        <dbReference type="ARBA" id="ARBA00022840"/>
    </source>
</evidence>
<dbReference type="Gene3D" id="3.30.565.10">
    <property type="entry name" value="Histidine kinase-like ATPase, C-terminal domain"/>
    <property type="match status" value="1"/>
</dbReference>
<keyword evidence="4" id="KW-0418">Kinase</keyword>
<dbReference type="SUPFAM" id="SSF55874">
    <property type="entry name" value="ATPase domain of HSP90 chaperone/DNA topoisomerase II/histidine kinase"/>
    <property type="match status" value="1"/>
</dbReference>
<dbReference type="InterPro" id="IPR003594">
    <property type="entry name" value="HATPase_dom"/>
</dbReference>
<dbReference type="Gene3D" id="1.10.287.130">
    <property type="match status" value="1"/>
</dbReference>
<proteinExistence type="predicted"/>
<evidence type="ECO:0000259" key="7">
    <source>
        <dbReference type="SMART" id="SM00387"/>
    </source>
</evidence>
<evidence type="ECO:0000256" key="6">
    <source>
        <dbReference type="ARBA" id="ARBA00023012"/>
    </source>
</evidence>
<dbReference type="InterPro" id="IPR035965">
    <property type="entry name" value="PAS-like_dom_sf"/>
</dbReference>
<keyword evidence="5" id="KW-0067">ATP-binding</keyword>
<keyword evidence="3" id="KW-0547">Nucleotide-binding</keyword>
<dbReference type="InterPro" id="IPR036097">
    <property type="entry name" value="HisK_dim/P_sf"/>
</dbReference>
<evidence type="ECO:0000256" key="1">
    <source>
        <dbReference type="ARBA" id="ARBA00022553"/>
    </source>
</evidence>
<dbReference type="InterPro" id="IPR036890">
    <property type="entry name" value="HATPase_C_sf"/>
</dbReference>
<name>A0ABY6HM60_9ARCH</name>
<dbReference type="Pfam" id="PF02518">
    <property type="entry name" value="HATPase_c"/>
    <property type="match status" value="1"/>
</dbReference>
<dbReference type="InterPro" id="IPR003661">
    <property type="entry name" value="HisK_dim/P_dom"/>
</dbReference>
<reference evidence="9" key="1">
    <citation type="submission" date="2022-09" db="EMBL/GenBank/DDBJ databases">
        <title>Actin cytoskeleton and complex cell architecture in an #Asgard archaeon.</title>
        <authorList>
            <person name="Ponce Toledo R.I."/>
            <person name="Schleper C."/>
            <person name="Rodrigues Oliveira T."/>
            <person name="Wollweber F."/>
            <person name="Xu J."/>
            <person name="Rittmann S."/>
            <person name="Klingl A."/>
            <person name="Pilhofer M."/>
        </authorList>
    </citation>
    <scope>NUCLEOTIDE SEQUENCE</scope>
    <source>
        <strain evidence="9">B-35</strain>
    </source>
</reference>
<feature type="domain" description="Signal transduction histidine kinase dimerisation/phosphoacceptor" evidence="8">
    <location>
        <begin position="172"/>
        <end position="240"/>
    </location>
</feature>
<dbReference type="Proteomes" id="UP001208689">
    <property type="component" value="Chromosome"/>
</dbReference>
<dbReference type="SUPFAM" id="SSF55785">
    <property type="entry name" value="PYP-like sensor domain (PAS domain)"/>
    <property type="match status" value="1"/>
</dbReference>
<dbReference type="PRINTS" id="PR00344">
    <property type="entry name" value="BCTRLSENSOR"/>
</dbReference>
<sequence>MQINVEKKKPISAEISIHGFDKFSPISTCFFELLGIPGCIMNSKCVILDTNQPFEKLLNYPKEQLIGTRLADLTINYQHDGVSSLAWIENELKPKIFQKKNIVEELTQKNHSIFLTGEQNYIDLTFNLTWVVFENQYYGIATFDEKHTTKCLEPNNQFKKKTALLNQSKNNILSHLAGGIAHDLNNTLTTISGNVSLIQLEENLNLTVDQQNLLKDAELGIEQATNLTSQLLNFAKTGDIIKNPVPVGEIFRKIAKFSLSGTDISPVFDIDELLEPIKVNLAQIARVFQNITINAIQAKPQDKKIIFTAKNISLLPLNKWNLLPGKYVSFSIRDTGEGIPASNLSRIFNLYFSTKNEGNGIGLALCKQIVENYDGDIRVESEINKGSCFHIFFPSKLM</sequence>
<dbReference type="SMART" id="SM00388">
    <property type="entry name" value="HisKA"/>
    <property type="match status" value="1"/>
</dbReference>
<gene>
    <name evidence="9" type="ORF">NEF87_000878</name>
</gene>
<dbReference type="SUPFAM" id="SSF47384">
    <property type="entry name" value="Homodimeric domain of signal transducing histidine kinase"/>
    <property type="match status" value="1"/>
</dbReference>
<feature type="domain" description="Histidine kinase/HSP90-like ATPase" evidence="7">
    <location>
        <begin position="279"/>
        <end position="397"/>
    </location>
</feature>
<dbReference type="PANTHER" id="PTHR43065">
    <property type="entry name" value="SENSOR HISTIDINE KINASE"/>
    <property type="match status" value="1"/>
</dbReference>
<keyword evidence="10" id="KW-1185">Reference proteome</keyword>
<accession>A0ABY6HM60</accession>
<dbReference type="Pfam" id="PF00512">
    <property type="entry name" value="HisKA"/>
    <property type="match status" value="1"/>
</dbReference>
<keyword evidence="6" id="KW-0902">Two-component regulatory system</keyword>
<dbReference type="InterPro" id="IPR004358">
    <property type="entry name" value="Sig_transdc_His_kin-like_C"/>
</dbReference>
<evidence type="ECO:0000259" key="8">
    <source>
        <dbReference type="SMART" id="SM00388"/>
    </source>
</evidence>
<dbReference type="PANTHER" id="PTHR43065:SF10">
    <property type="entry name" value="PEROXIDE STRESS-ACTIVATED HISTIDINE KINASE MAK3"/>
    <property type="match status" value="1"/>
</dbReference>
<evidence type="ECO:0000313" key="10">
    <source>
        <dbReference type="Proteomes" id="UP001208689"/>
    </source>
</evidence>
<dbReference type="EC" id="2.7.-.-" evidence="9"/>
<evidence type="ECO:0000256" key="4">
    <source>
        <dbReference type="ARBA" id="ARBA00022777"/>
    </source>
</evidence>